<gene>
    <name evidence="10" type="ORF">SLS62_006600</name>
</gene>
<evidence type="ECO:0000256" key="4">
    <source>
        <dbReference type="ARBA" id="ARBA00022989"/>
    </source>
</evidence>
<dbReference type="PROSITE" id="PS50850">
    <property type="entry name" value="MFS"/>
    <property type="match status" value="1"/>
</dbReference>
<feature type="domain" description="Major facilitator superfamily (MFS) profile" evidence="9">
    <location>
        <begin position="44"/>
        <end position="553"/>
    </location>
</feature>
<keyword evidence="2" id="KW-0813">Transport</keyword>
<feature type="transmembrane region" description="Helical" evidence="8">
    <location>
        <begin position="108"/>
        <end position="128"/>
    </location>
</feature>
<dbReference type="InterPro" id="IPR011701">
    <property type="entry name" value="MFS"/>
</dbReference>
<feature type="transmembrane region" description="Helical" evidence="8">
    <location>
        <begin position="134"/>
        <end position="155"/>
    </location>
</feature>
<feature type="transmembrane region" description="Helical" evidence="8">
    <location>
        <begin position="284"/>
        <end position="302"/>
    </location>
</feature>
<dbReference type="AlphaFoldDB" id="A0AAN9UPM4"/>
<feature type="transmembrane region" description="Helical" evidence="8">
    <location>
        <begin position="253"/>
        <end position="272"/>
    </location>
</feature>
<comment type="caution">
    <text evidence="10">The sequence shown here is derived from an EMBL/GenBank/DDBJ whole genome shotgun (WGS) entry which is preliminary data.</text>
</comment>
<evidence type="ECO:0000256" key="8">
    <source>
        <dbReference type="SAM" id="Phobius"/>
    </source>
</evidence>
<dbReference type="Pfam" id="PF07690">
    <property type="entry name" value="MFS_1"/>
    <property type="match status" value="1"/>
</dbReference>
<comment type="subcellular location">
    <subcellularLocation>
        <location evidence="1">Membrane</location>
        <topology evidence="1">Multi-pass membrane protein</topology>
    </subcellularLocation>
</comment>
<evidence type="ECO:0000256" key="6">
    <source>
        <dbReference type="ARBA" id="ARBA00023180"/>
    </source>
</evidence>
<feature type="transmembrane region" description="Helical" evidence="8">
    <location>
        <begin position="362"/>
        <end position="381"/>
    </location>
</feature>
<evidence type="ECO:0000256" key="5">
    <source>
        <dbReference type="ARBA" id="ARBA00023136"/>
    </source>
</evidence>
<feature type="region of interest" description="Disordered" evidence="7">
    <location>
        <begin position="1"/>
        <end position="31"/>
    </location>
</feature>
<sequence length="592" mass="63756">MTRNVEVVDMDGTLAEPGHDGSLARGMNSHEKPRPRHSVRFWGTFVALCLLAFISALDVAIITTALPDITDSVGGASQYVWIANSFVVASAVLQPLTGQIANALGRRGPLIASTALFALGSGVSGGAYNATMLIAGRVVQGVGAGGINVLLDIVCCDLVPLRERGKYLGLMFSWSGLAAALGPPVGGALAETNWRWIFWMNLPVCGLALAAMLFFMRVKAGDPTPSATSTTTTQSGQPSQSKGRQFMSRLKRLDYLGNAIFTLSMVALLFGLVEGGTVRPWSSWRIILPLVLGILGWITFHIQQHFAAQPSVPARLFANRTSATGYILTFLSSILVQALAYFLPIYFQAVRGTTILESGVKFLPMAIGTLVFAIIAGILLSHLGRYRPLHAMSLALSALSFGLLTRLDASTSDVAWAWYELVGSMGSGLIMSVLLPAIMAGLPESDVAVASSTYSFIRTFGWIWGVTAPSLIFNSVFDQNLYRISDTGLRTQLSGGQAYSFASQVHKVRDNYSPTIWGEVTEVYIESLRAIWWFGLAVSILALLAVGGEKELELRKELETEYGLEETKNSQHISLTDKRQDTSDEKGGQATG</sequence>
<evidence type="ECO:0000313" key="10">
    <source>
        <dbReference type="EMBL" id="KAK7751513.1"/>
    </source>
</evidence>
<dbReference type="PANTHER" id="PTHR23501">
    <property type="entry name" value="MAJOR FACILITATOR SUPERFAMILY"/>
    <property type="match status" value="1"/>
</dbReference>
<feature type="transmembrane region" description="Helical" evidence="8">
    <location>
        <begin position="78"/>
        <end position="96"/>
    </location>
</feature>
<dbReference type="Gene3D" id="1.20.1720.10">
    <property type="entry name" value="Multidrug resistance protein D"/>
    <property type="match status" value="1"/>
</dbReference>
<keyword evidence="4 8" id="KW-1133">Transmembrane helix</keyword>
<evidence type="ECO:0000256" key="2">
    <source>
        <dbReference type="ARBA" id="ARBA00022448"/>
    </source>
</evidence>
<feature type="transmembrane region" description="Helical" evidence="8">
    <location>
        <begin position="416"/>
        <end position="438"/>
    </location>
</feature>
<keyword evidence="11" id="KW-1185">Reference proteome</keyword>
<keyword evidence="6" id="KW-0325">Glycoprotein</keyword>
<dbReference type="GO" id="GO:0005886">
    <property type="term" value="C:plasma membrane"/>
    <property type="evidence" value="ECO:0007669"/>
    <property type="project" value="TreeGrafter"/>
</dbReference>
<feature type="transmembrane region" description="Helical" evidence="8">
    <location>
        <begin position="323"/>
        <end position="342"/>
    </location>
</feature>
<dbReference type="EMBL" id="JAKJXP020000049">
    <property type="protein sequence ID" value="KAK7751513.1"/>
    <property type="molecule type" value="Genomic_DNA"/>
</dbReference>
<feature type="transmembrane region" description="Helical" evidence="8">
    <location>
        <begin position="196"/>
        <end position="216"/>
    </location>
</feature>
<evidence type="ECO:0000256" key="1">
    <source>
        <dbReference type="ARBA" id="ARBA00004141"/>
    </source>
</evidence>
<evidence type="ECO:0000259" key="9">
    <source>
        <dbReference type="PROSITE" id="PS50850"/>
    </source>
</evidence>
<proteinExistence type="predicted"/>
<feature type="transmembrane region" description="Helical" evidence="8">
    <location>
        <begin position="530"/>
        <end position="548"/>
    </location>
</feature>
<feature type="transmembrane region" description="Helical" evidence="8">
    <location>
        <begin position="41"/>
        <end position="66"/>
    </location>
</feature>
<evidence type="ECO:0000256" key="7">
    <source>
        <dbReference type="SAM" id="MobiDB-lite"/>
    </source>
</evidence>
<evidence type="ECO:0000256" key="3">
    <source>
        <dbReference type="ARBA" id="ARBA00022692"/>
    </source>
</evidence>
<dbReference type="GO" id="GO:0022857">
    <property type="term" value="F:transmembrane transporter activity"/>
    <property type="evidence" value="ECO:0007669"/>
    <property type="project" value="InterPro"/>
</dbReference>
<dbReference type="Gene3D" id="1.20.1250.20">
    <property type="entry name" value="MFS general substrate transporter like domains"/>
    <property type="match status" value="1"/>
</dbReference>
<dbReference type="InterPro" id="IPR020846">
    <property type="entry name" value="MFS_dom"/>
</dbReference>
<evidence type="ECO:0000313" key="11">
    <source>
        <dbReference type="Proteomes" id="UP001320420"/>
    </source>
</evidence>
<dbReference type="InterPro" id="IPR036259">
    <property type="entry name" value="MFS_trans_sf"/>
</dbReference>
<name>A0AAN9UPM4_9PEZI</name>
<dbReference type="Proteomes" id="UP001320420">
    <property type="component" value="Unassembled WGS sequence"/>
</dbReference>
<feature type="compositionally biased region" description="Low complexity" evidence="7">
    <location>
        <begin position="224"/>
        <end position="241"/>
    </location>
</feature>
<keyword evidence="3 8" id="KW-0812">Transmembrane</keyword>
<feature type="region of interest" description="Disordered" evidence="7">
    <location>
        <begin position="224"/>
        <end position="243"/>
    </location>
</feature>
<reference evidence="10 11" key="1">
    <citation type="submission" date="2024-02" db="EMBL/GenBank/DDBJ databases">
        <title>De novo assembly and annotation of 12 fungi associated with fruit tree decline syndrome in Ontario, Canada.</title>
        <authorList>
            <person name="Sulman M."/>
            <person name="Ellouze W."/>
            <person name="Ilyukhin E."/>
        </authorList>
    </citation>
    <scope>NUCLEOTIDE SEQUENCE [LARGE SCALE GENOMIC DNA]</scope>
    <source>
        <strain evidence="10 11">M11/M66-122</strain>
    </source>
</reference>
<feature type="transmembrane region" description="Helical" evidence="8">
    <location>
        <begin position="459"/>
        <end position="477"/>
    </location>
</feature>
<keyword evidence="5 8" id="KW-0472">Membrane</keyword>
<organism evidence="10 11">
    <name type="scientific">Diatrype stigma</name>
    <dbReference type="NCBI Taxonomy" id="117547"/>
    <lineage>
        <taxon>Eukaryota</taxon>
        <taxon>Fungi</taxon>
        <taxon>Dikarya</taxon>
        <taxon>Ascomycota</taxon>
        <taxon>Pezizomycotina</taxon>
        <taxon>Sordariomycetes</taxon>
        <taxon>Xylariomycetidae</taxon>
        <taxon>Xylariales</taxon>
        <taxon>Diatrypaceae</taxon>
        <taxon>Diatrype</taxon>
    </lineage>
</organism>
<feature type="region of interest" description="Disordered" evidence="7">
    <location>
        <begin position="565"/>
        <end position="592"/>
    </location>
</feature>
<protein>
    <recommendedName>
        <fullName evidence="9">Major facilitator superfamily (MFS) profile domain-containing protein</fullName>
    </recommendedName>
</protein>
<dbReference type="PANTHER" id="PTHR23501:SF187">
    <property type="entry name" value="MAJOR FACILITATOR SUPERFAMILY (MFS) PROFILE DOMAIN-CONTAINING PROTEIN"/>
    <property type="match status" value="1"/>
</dbReference>
<dbReference type="PRINTS" id="PR01036">
    <property type="entry name" value="TCRTETB"/>
</dbReference>
<feature type="transmembrane region" description="Helical" evidence="8">
    <location>
        <begin position="167"/>
        <end position="190"/>
    </location>
</feature>
<accession>A0AAN9UPM4</accession>
<dbReference type="SUPFAM" id="SSF103473">
    <property type="entry name" value="MFS general substrate transporter"/>
    <property type="match status" value="1"/>
</dbReference>